<dbReference type="SUPFAM" id="SSF47954">
    <property type="entry name" value="Cyclin-like"/>
    <property type="match status" value="1"/>
</dbReference>
<organism evidence="2 3">
    <name type="scientific">Solanum verrucosum</name>
    <dbReference type="NCBI Taxonomy" id="315347"/>
    <lineage>
        <taxon>Eukaryota</taxon>
        <taxon>Viridiplantae</taxon>
        <taxon>Streptophyta</taxon>
        <taxon>Embryophyta</taxon>
        <taxon>Tracheophyta</taxon>
        <taxon>Spermatophyta</taxon>
        <taxon>Magnoliopsida</taxon>
        <taxon>eudicotyledons</taxon>
        <taxon>Gunneridae</taxon>
        <taxon>Pentapetalae</taxon>
        <taxon>asterids</taxon>
        <taxon>lamiids</taxon>
        <taxon>Solanales</taxon>
        <taxon>Solanaceae</taxon>
        <taxon>Solanoideae</taxon>
        <taxon>Solaneae</taxon>
        <taxon>Solanum</taxon>
    </lineage>
</organism>
<accession>A0AAF0V7S1</accession>
<dbReference type="InterPro" id="IPR006671">
    <property type="entry name" value="Cyclin_N"/>
</dbReference>
<dbReference type="InterPro" id="IPR036915">
    <property type="entry name" value="Cyclin-like_sf"/>
</dbReference>
<gene>
    <name evidence="2" type="ORF">MTR67_052314</name>
</gene>
<feature type="domain" description="Cyclin N-terminal" evidence="1">
    <location>
        <begin position="68"/>
        <end position="110"/>
    </location>
</feature>
<evidence type="ECO:0000313" key="3">
    <source>
        <dbReference type="Proteomes" id="UP001234989"/>
    </source>
</evidence>
<dbReference type="Gene3D" id="1.10.472.10">
    <property type="entry name" value="Cyclin-like"/>
    <property type="match status" value="1"/>
</dbReference>
<dbReference type="Proteomes" id="UP001234989">
    <property type="component" value="Chromosome 12"/>
</dbReference>
<keyword evidence="3" id="KW-1185">Reference proteome</keyword>
<dbReference type="Pfam" id="PF00134">
    <property type="entry name" value="Cyclin_N"/>
    <property type="match status" value="1"/>
</dbReference>
<protein>
    <recommendedName>
        <fullName evidence="1">Cyclin N-terminal domain-containing protein</fullName>
    </recommendedName>
</protein>
<evidence type="ECO:0000259" key="1">
    <source>
        <dbReference type="Pfam" id="PF00134"/>
    </source>
</evidence>
<name>A0AAF0V7S1_SOLVR</name>
<sequence length="112" mass="12826">MQFPKTSDAVVPKISDIPLTATCNMDIFPSHSDILVSMDESMDAVRSPEIEYIDDHESTVVDSIDKDKKRPSTYFMAKVQKYINPSMHIILIDWLVEVTKEYRLVPDTAFDN</sequence>
<proteinExistence type="predicted"/>
<reference evidence="2" key="1">
    <citation type="submission" date="2023-08" db="EMBL/GenBank/DDBJ databases">
        <title>A de novo genome assembly of Solanum verrucosum Schlechtendal, a Mexican diploid species geographically isolated from the other diploid A-genome species in potato relatives.</title>
        <authorList>
            <person name="Hosaka K."/>
        </authorList>
    </citation>
    <scope>NUCLEOTIDE SEQUENCE</scope>
    <source>
        <tissue evidence="2">Young leaves</tissue>
    </source>
</reference>
<dbReference type="EMBL" id="CP133623">
    <property type="protein sequence ID" value="WMV58929.1"/>
    <property type="molecule type" value="Genomic_DNA"/>
</dbReference>
<dbReference type="AlphaFoldDB" id="A0AAF0V7S1"/>
<evidence type="ECO:0000313" key="2">
    <source>
        <dbReference type="EMBL" id="WMV58929.1"/>
    </source>
</evidence>